<evidence type="ECO:0000313" key="3">
    <source>
        <dbReference type="Proteomes" id="UP000059680"/>
    </source>
</evidence>
<reference evidence="2" key="3">
    <citation type="submission" date="2008-12" db="EMBL/GenBank/DDBJ databases">
        <title>Improved gene annotation of the rice (Oryza sativa) genomes.</title>
        <authorList>
            <person name="Wang J."/>
            <person name="Li R."/>
            <person name="Fan W."/>
            <person name="Huang Q."/>
            <person name="Zhang J."/>
            <person name="Zhou Y."/>
            <person name="Hu Y."/>
            <person name="Zi S."/>
            <person name="Li J."/>
            <person name="Ni P."/>
            <person name="Zheng H."/>
            <person name="Zhang Y."/>
            <person name="Zhao M."/>
            <person name="Hao Q."/>
            <person name="McDermott J."/>
            <person name="Samudrala R."/>
            <person name="Kristiansen K."/>
            <person name="Wong G.K.-S."/>
        </authorList>
    </citation>
    <scope>NUCLEOTIDE SEQUENCE</scope>
</reference>
<dbReference type="PaxDb" id="39947-Q6K8U2"/>
<accession>A0A0P0VLQ6</accession>
<dbReference type="AlphaFoldDB" id="A0A0P0VLQ6"/>
<dbReference type="EMBL" id="AP014958">
    <property type="protein sequence ID" value="BAS79774.1"/>
    <property type="molecule type" value="Genomic_DNA"/>
</dbReference>
<gene>
    <name evidence="1" type="ordered locus">Os02g0616166</name>
    <name evidence="2" type="ORF">OsJ_07531</name>
    <name evidence="1" type="ORF">OSNPB_020616166</name>
</gene>
<reference evidence="1" key="4">
    <citation type="journal article" date="2013" name="Plant Cell Physiol.">
        <title>Rice Annotation Project Database (RAP-DB): an integrative and interactive database for rice genomics.</title>
        <authorList>
            <person name="Sakai H."/>
            <person name="Lee S.S."/>
            <person name="Tanaka T."/>
            <person name="Numa H."/>
            <person name="Kim J."/>
            <person name="Kawahara Y."/>
            <person name="Wakimoto H."/>
            <person name="Yang C.C."/>
            <person name="Iwamoto M."/>
            <person name="Abe T."/>
            <person name="Yamada Y."/>
            <person name="Muto A."/>
            <person name="Inokuchi H."/>
            <person name="Ikemura T."/>
            <person name="Matsumoto T."/>
            <person name="Sasaki T."/>
            <person name="Itoh T."/>
        </authorList>
    </citation>
    <scope>NUCLEOTIDE SEQUENCE</scope>
</reference>
<dbReference type="Proteomes" id="UP000059680">
    <property type="component" value="Chromosome 2"/>
</dbReference>
<name>A0A0P0VLQ6_ORYSJ</name>
<evidence type="ECO:0000313" key="2">
    <source>
        <dbReference type="EMBL" id="EEE57374.1"/>
    </source>
</evidence>
<accession>Q6K8U2</accession>
<dbReference type="Proteomes" id="UP000007752">
    <property type="component" value="Chromosome 2"/>
</dbReference>
<organism evidence="2">
    <name type="scientific">Oryza sativa subsp. japonica</name>
    <name type="common">Rice</name>
    <dbReference type="NCBI Taxonomy" id="39947"/>
    <lineage>
        <taxon>Eukaryota</taxon>
        <taxon>Viridiplantae</taxon>
        <taxon>Streptophyta</taxon>
        <taxon>Embryophyta</taxon>
        <taxon>Tracheophyta</taxon>
        <taxon>Spermatophyta</taxon>
        <taxon>Magnoliopsida</taxon>
        <taxon>Liliopsida</taxon>
        <taxon>Poales</taxon>
        <taxon>Poaceae</taxon>
        <taxon>BOP clade</taxon>
        <taxon>Oryzoideae</taxon>
        <taxon>Oryzeae</taxon>
        <taxon>Oryzinae</taxon>
        <taxon>Oryza</taxon>
        <taxon>Oryza sativa</taxon>
    </lineage>
</organism>
<keyword evidence="3" id="KW-1185">Reference proteome</keyword>
<reference evidence="3" key="1">
    <citation type="journal article" date="2005" name="Nature">
        <title>The map-based sequence of the rice genome.</title>
        <authorList>
            <consortium name="International rice genome sequencing project (IRGSP)"/>
            <person name="Matsumoto T."/>
            <person name="Wu J."/>
            <person name="Kanamori H."/>
            <person name="Katayose Y."/>
            <person name="Fujisawa M."/>
            <person name="Namiki N."/>
            <person name="Mizuno H."/>
            <person name="Yamamoto K."/>
            <person name="Antonio B.A."/>
            <person name="Baba T."/>
            <person name="Sakata K."/>
            <person name="Nagamura Y."/>
            <person name="Aoki H."/>
            <person name="Arikawa K."/>
            <person name="Arita K."/>
            <person name="Bito T."/>
            <person name="Chiden Y."/>
            <person name="Fujitsuka N."/>
            <person name="Fukunaka R."/>
            <person name="Hamada M."/>
            <person name="Harada C."/>
            <person name="Hayashi A."/>
            <person name="Hijishita S."/>
            <person name="Honda M."/>
            <person name="Hosokawa S."/>
            <person name="Ichikawa Y."/>
            <person name="Idonuma A."/>
            <person name="Iijima M."/>
            <person name="Ikeda M."/>
            <person name="Ikeno M."/>
            <person name="Ito K."/>
            <person name="Ito S."/>
            <person name="Ito T."/>
            <person name="Ito Y."/>
            <person name="Ito Y."/>
            <person name="Iwabuchi A."/>
            <person name="Kamiya K."/>
            <person name="Karasawa W."/>
            <person name="Kurita K."/>
            <person name="Katagiri S."/>
            <person name="Kikuta A."/>
            <person name="Kobayashi H."/>
            <person name="Kobayashi N."/>
            <person name="Machita K."/>
            <person name="Maehara T."/>
            <person name="Masukawa M."/>
            <person name="Mizubayashi T."/>
            <person name="Mukai Y."/>
            <person name="Nagasaki H."/>
            <person name="Nagata Y."/>
            <person name="Naito S."/>
            <person name="Nakashima M."/>
            <person name="Nakama Y."/>
            <person name="Nakamichi Y."/>
            <person name="Nakamura M."/>
            <person name="Meguro A."/>
            <person name="Negishi M."/>
            <person name="Ohta I."/>
            <person name="Ohta T."/>
            <person name="Okamoto M."/>
            <person name="Ono N."/>
            <person name="Saji S."/>
            <person name="Sakaguchi M."/>
            <person name="Sakai K."/>
            <person name="Shibata M."/>
            <person name="Shimokawa T."/>
            <person name="Song J."/>
            <person name="Takazaki Y."/>
            <person name="Terasawa K."/>
            <person name="Tsugane M."/>
            <person name="Tsuji K."/>
            <person name="Ueda S."/>
            <person name="Waki K."/>
            <person name="Yamagata H."/>
            <person name="Yamamoto M."/>
            <person name="Yamamoto S."/>
            <person name="Yamane H."/>
            <person name="Yoshiki S."/>
            <person name="Yoshihara R."/>
            <person name="Yukawa K."/>
            <person name="Zhong H."/>
            <person name="Yano M."/>
            <person name="Yuan Q."/>
            <person name="Ouyang S."/>
            <person name="Liu J."/>
            <person name="Jones K.M."/>
            <person name="Gansberger K."/>
            <person name="Moffat K."/>
            <person name="Hill J."/>
            <person name="Bera J."/>
            <person name="Fadrosh D."/>
            <person name="Jin S."/>
            <person name="Johri S."/>
            <person name="Kim M."/>
            <person name="Overton L."/>
            <person name="Reardon M."/>
            <person name="Tsitrin T."/>
            <person name="Vuong H."/>
            <person name="Weaver B."/>
            <person name="Ciecko A."/>
            <person name="Tallon L."/>
            <person name="Jackson J."/>
            <person name="Pai G."/>
            <person name="Aken S.V."/>
            <person name="Utterback T."/>
            <person name="Reidmuller S."/>
            <person name="Feldblyum T."/>
            <person name="Hsiao J."/>
            <person name="Zismann V."/>
            <person name="Iobst S."/>
            <person name="de Vazeille A.R."/>
            <person name="Buell C.R."/>
            <person name="Ying K."/>
            <person name="Li Y."/>
            <person name="Lu T."/>
            <person name="Huang Y."/>
            <person name="Zhao Q."/>
            <person name="Feng Q."/>
            <person name="Zhang L."/>
            <person name="Zhu J."/>
            <person name="Weng Q."/>
            <person name="Mu J."/>
            <person name="Lu Y."/>
            <person name="Fan D."/>
            <person name="Liu Y."/>
            <person name="Guan J."/>
            <person name="Zhang Y."/>
            <person name="Yu S."/>
            <person name="Liu X."/>
            <person name="Zhang Y."/>
            <person name="Hong G."/>
            <person name="Han B."/>
            <person name="Choisne N."/>
            <person name="Demange N."/>
            <person name="Orjeda G."/>
            <person name="Samain S."/>
            <person name="Cattolico L."/>
            <person name="Pelletier E."/>
            <person name="Couloux A."/>
            <person name="Segurens B."/>
            <person name="Wincker P."/>
            <person name="D'Hont A."/>
            <person name="Scarpelli C."/>
            <person name="Weissenbach J."/>
            <person name="Salanoubat M."/>
            <person name="Quetier F."/>
            <person name="Yu Y."/>
            <person name="Kim H.R."/>
            <person name="Rambo T."/>
            <person name="Currie J."/>
            <person name="Collura K."/>
            <person name="Luo M."/>
            <person name="Yang T."/>
            <person name="Ammiraju J.S.S."/>
            <person name="Engler F."/>
            <person name="Soderlund C."/>
            <person name="Wing R.A."/>
            <person name="Palmer L.E."/>
            <person name="de la Bastide M."/>
            <person name="Spiegel L."/>
            <person name="Nascimento L."/>
            <person name="Zutavern T."/>
            <person name="O'Shaughnessy A."/>
            <person name="Dike S."/>
            <person name="Dedhia N."/>
            <person name="Preston R."/>
            <person name="Balija V."/>
            <person name="McCombie W.R."/>
            <person name="Chow T."/>
            <person name="Chen H."/>
            <person name="Chung M."/>
            <person name="Chen C."/>
            <person name="Shaw J."/>
            <person name="Wu H."/>
            <person name="Hsiao K."/>
            <person name="Chao Y."/>
            <person name="Chu M."/>
            <person name="Cheng C."/>
            <person name="Hour A."/>
            <person name="Lee P."/>
            <person name="Lin S."/>
            <person name="Lin Y."/>
            <person name="Liou J."/>
            <person name="Liu S."/>
            <person name="Hsing Y."/>
            <person name="Raghuvanshi S."/>
            <person name="Mohanty A."/>
            <person name="Bharti A.K."/>
            <person name="Gaur A."/>
            <person name="Gupta V."/>
            <person name="Kumar D."/>
            <person name="Ravi V."/>
            <person name="Vij S."/>
            <person name="Kapur A."/>
            <person name="Khurana P."/>
            <person name="Khurana P."/>
            <person name="Khurana J.P."/>
            <person name="Tyagi A.K."/>
            <person name="Gaikwad K."/>
            <person name="Singh A."/>
            <person name="Dalal V."/>
            <person name="Srivastava S."/>
            <person name="Dixit A."/>
            <person name="Pal A.K."/>
            <person name="Ghazi I.A."/>
            <person name="Yadav M."/>
            <person name="Pandit A."/>
            <person name="Bhargava A."/>
            <person name="Sureshbabu K."/>
            <person name="Batra K."/>
            <person name="Sharma T.R."/>
            <person name="Mohapatra T."/>
            <person name="Singh N.K."/>
            <person name="Messing J."/>
            <person name="Nelson A.B."/>
            <person name="Fuks G."/>
            <person name="Kavchok S."/>
            <person name="Keizer G."/>
            <person name="Linton E."/>
            <person name="Llaca V."/>
            <person name="Song R."/>
            <person name="Tanyolac B."/>
            <person name="Young S."/>
            <person name="Ho-Il K."/>
            <person name="Hahn J.H."/>
            <person name="Sangsakoo G."/>
            <person name="Vanavichit A."/>
            <person name="de Mattos Luiz.A.T."/>
            <person name="Zimmer P.D."/>
            <person name="Malone G."/>
            <person name="Dellagostin O."/>
            <person name="de Oliveira A.C."/>
            <person name="Bevan M."/>
            <person name="Bancroft I."/>
            <person name="Minx P."/>
            <person name="Cordum H."/>
            <person name="Wilson R."/>
            <person name="Cheng Z."/>
            <person name="Jin W."/>
            <person name="Jiang J."/>
            <person name="Leong S.A."/>
            <person name="Iwama H."/>
            <person name="Gojobori T."/>
            <person name="Itoh T."/>
            <person name="Niimura Y."/>
            <person name="Fujii Y."/>
            <person name="Habara T."/>
            <person name="Sakai H."/>
            <person name="Sato Y."/>
            <person name="Wilson G."/>
            <person name="Kumar K."/>
            <person name="McCouch S."/>
            <person name="Juretic N."/>
            <person name="Hoen D."/>
            <person name="Wright S."/>
            <person name="Bruskiewich R."/>
            <person name="Bureau T."/>
            <person name="Miyao A."/>
            <person name="Hirochika H."/>
            <person name="Nishikawa T."/>
            <person name="Kadowaki K."/>
            <person name="Sugiura M."/>
            <person name="Burr B."/>
            <person name="Sasaki T."/>
        </authorList>
    </citation>
    <scope>NUCLEOTIDE SEQUENCE [LARGE SCALE GENOMIC DNA]</scope>
    <source>
        <strain evidence="3">cv. Nipponbare</strain>
    </source>
</reference>
<evidence type="ECO:0000313" key="1">
    <source>
        <dbReference type="EMBL" id="BAS79774.1"/>
    </source>
</evidence>
<reference evidence="1" key="6">
    <citation type="submission" date="2015-10" db="EMBL/GenBank/DDBJ databases">
        <authorList>
            <person name="Sakai H."/>
            <person name="Kawahara Y."/>
            <person name="Matsumoto T."/>
            <person name="Buell C.R."/>
            <person name="Itoh T."/>
        </authorList>
    </citation>
    <scope>NUCLEOTIDE SEQUENCE</scope>
</reference>
<reference evidence="1 3" key="5">
    <citation type="journal article" date="2013" name="Rice">
        <title>Improvement of the Oryza sativa Nipponbare reference genome using next generation sequence and optical map data.</title>
        <authorList>
            <person name="Kawahara Y."/>
            <person name="de la Bastide M."/>
            <person name="Hamilton J.P."/>
            <person name="Kanamori H."/>
            <person name="McCombie W.R."/>
            <person name="Ouyang S."/>
            <person name="Schwartz D.C."/>
            <person name="Tanaka T."/>
            <person name="Wu J."/>
            <person name="Zhou S."/>
            <person name="Childs K.L."/>
            <person name="Davidson R.M."/>
            <person name="Lin H."/>
            <person name="Quesada-Ocampo L."/>
            <person name="Vaillancourt B."/>
            <person name="Sakai H."/>
            <person name="Lee S.S."/>
            <person name="Kim J."/>
            <person name="Numa H."/>
            <person name="Itoh T."/>
            <person name="Buell C.R."/>
            <person name="Matsumoto T."/>
        </authorList>
    </citation>
    <scope>NUCLEOTIDE SEQUENCE [LARGE SCALE GENOMIC DNA]</scope>
    <source>
        <strain evidence="3">cv. Nipponbare</strain>
    </source>
</reference>
<protein>
    <submittedName>
        <fullName evidence="1">Os02g0616166 protein</fullName>
    </submittedName>
</protein>
<proteinExistence type="predicted"/>
<sequence>MVPHYRLKRWITWYAWSLEKSCGYAGLDDAELVPSDGSAVAAAKQSSATRRWVVRNLTWLAISKMLFDDEIALK</sequence>
<dbReference type="EMBL" id="CM000139">
    <property type="protein sequence ID" value="EEE57374.1"/>
    <property type="molecule type" value="Genomic_DNA"/>
</dbReference>
<reference evidence="2" key="2">
    <citation type="journal article" date="2005" name="PLoS Biol.">
        <title>The genomes of Oryza sativa: a history of duplications.</title>
        <authorList>
            <person name="Yu J."/>
            <person name="Wang J."/>
            <person name="Lin W."/>
            <person name="Li S."/>
            <person name="Li H."/>
            <person name="Zhou J."/>
            <person name="Ni P."/>
            <person name="Dong W."/>
            <person name="Hu S."/>
            <person name="Zeng C."/>
            <person name="Zhang J."/>
            <person name="Zhang Y."/>
            <person name="Li R."/>
            <person name="Xu Z."/>
            <person name="Li S."/>
            <person name="Li X."/>
            <person name="Zheng H."/>
            <person name="Cong L."/>
            <person name="Lin L."/>
            <person name="Yin J."/>
            <person name="Geng J."/>
            <person name="Li G."/>
            <person name="Shi J."/>
            <person name="Liu J."/>
            <person name="Lv H."/>
            <person name="Li J."/>
            <person name="Wang J."/>
            <person name="Deng Y."/>
            <person name="Ran L."/>
            <person name="Shi X."/>
            <person name="Wang X."/>
            <person name="Wu Q."/>
            <person name="Li C."/>
            <person name="Ren X."/>
            <person name="Wang J."/>
            <person name="Wang X."/>
            <person name="Li D."/>
            <person name="Liu D."/>
            <person name="Zhang X."/>
            <person name="Ji Z."/>
            <person name="Zhao W."/>
            <person name="Sun Y."/>
            <person name="Zhang Z."/>
            <person name="Bao J."/>
            <person name="Han Y."/>
            <person name="Dong L."/>
            <person name="Ji J."/>
            <person name="Chen P."/>
            <person name="Wu S."/>
            <person name="Liu J."/>
            <person name="Xiao Y."/>
            <person name="Bu D."/>
            <person name="Tan J."/>
            <person name="Yang L."/>
            <person name="Ye C."/>
            <person name="Zhang J."/>
            <person name="Xu J."/>
            <person name="Zhou Y."/>
            <person name="Yu Y."/>
            <person name="Zhang B."/>
            <person name="Zhuang S."/>
            <person name="Wei H."/>
            <person name="Liu B."/>
            <person name="Lei M."/>
            <person name="Yu H."/>
            <person name="Li Y."/>
            <person name="Xu H."/>
            <person name="Wei S."/>
            <person name="He X."/>
            <person name="Fang L."/>
            <person name="Zhang Z."/>
            <person name="Zhang Y."/>
            <person name="Huang X."/>
            <person name="Su Z."/>
            <person name="Tong W."/>
            <person name="Li J."/>
            <person name="Tong Z."/>
            <person name="Li S."/>
            <person name="Ye J."/>
            <person name="Wang L."/>
            <person name="Fang L."/>
            <person name="Lei T."/>
            <person name="Chen C."/>
            <person name="Chen H."/>
            <person name="Xu Z."/>
            <person name="Li H."/>
            <person name="Huang H."/>
            <person name="Zhang F."/>
            <person name="Xu H."/>
            <person name="Li N."/>
            <person name="Zhao C."/>
            <person name="Li S."/>
            <person name="Dong L."/>
            <person name="Huang Y."/>
            <person name="Li L."/>
            <person name="Xi Y."/>
            <person name="Qi Q."/>
            <person name="Li W."/>
            <person name="Zhang B."/>
            <person name="Hu W."/>
            <person name="Zhang Y."/>
            <person name="Tian X."/>
            <person name="Jiao Y."/>
            <person name="Liang X."/>
            <person name="Jin J."/>
            <person name="Gao L."/>
            <person name="Zheng W."/>
            <person name="Hao B."/>
            <person name="Liu S."/>
            <person name="Wang W."/>
            <person name="Yuan L."/>
            <person name="Cao M."/>
            <person name="McDermott J."/>
            <person name="Samudrala R."/>
            <person name="Wang J."/>
            <person name="Wong G.K."/>
            <person name="Yang H."/>
        </authorList>
    </citation>
    <scope>NUCLEOTIDE SEQUENCE [LARGE SCALE GENOMIC DNA]</scope>
</reference>